<dbReference type="EMBL" id="KZ825995">
    <property type="protein sequence ID" value="PYH90171.1"/>
    <property type="molecule type" value="Genomic_DNA"/>
</dbReference>
<keyword evidence="1" id="KW-0040">ANK repeat</keyword>
<dbReference type="SMART" id="SM00248">
    <property type="entry name" value="ANK"/>
    <property type="match status" value="4"/>
</dbReference>
<dbReference type="PROSITE" id="PS50297">
    <property type="entry name" value="ANK_REP_REGION"/>
    <property type="match status" value="1"/>
</dbReference>
<dbReference type="VEuPathDB" id="FungiDB:BO71DRAFT_444104"/>
<evidence type="ECO:0000256" key="1">
    <source>
        <dbReference type="PROSITE-ProRule" id="PRU00023"/>
    </source>
</evidence>
<dbReference type="PANTHER" id="PTHR34706">
    <property type="entry name" value="SLR1338 PROTEIN"/>
    <property type="match status" value="1"/>
</dbReference>
<gene>
    <name evidence="3" type="ORF">BO71DRAFT_444104</name>
</gene>
<reference evidence="3 4" key="1">
    <citation type="submission" date="2018-02" db="EMBL/GenBank/DDBJ databases">
        <title>The genomes of Aspergillus section Nigri reveals drivers in fungal speciation.</title>
        <authorList>
            <consortium name="DOE Joint Genome Institute"/>
            <person name="Vesth T.C."/>
            <person name="Nybo J."/>
            <person name="Theobald S."/>
            <person name="Brandl J."/>
            <person name="Frisvad J.C."/>
            <person name="Nielsen K.F."/>
            <person name="Lyhne E.K."/>
            <person name="Kogle M.E."/>
            <person name="Kuo A."/>
            <person name="Riley R."/>
            <person name="Clum A."/>
            <person name="Nolan M."/>
            <person name="Lipzen A."/>
            <person name="Salamov A."/>
            <person name="Henrissat B."/>
            <person name="Wiebenga A."/>
            <person name="De vries R.P."/>
            <person name="Grigoriev I.V."/>
            <person name="Mortensen U.H."/>
            <person name="Andersen M.R."/>
            <person name="Baker S.E."/>
        </authorList>
    </citation>
    <scope>NUCLEOTIDE SEQUENCE [LARGE SCALE GENOMIC DNA]</scope>
    <source>
        <strain evidence="3 4">CBS 707.79</strain>
    </source>
</reference>
<proteinExistence type="predicted"/>
<protein>
    <submittedName>
        <fullName evidence="3">Uncharacterized protein</fullName>
    </submittedName>
</protein>
<evidence type="ECO:0000313" key="3">
    <source>
        <dbReference type="EMBL" id="PYH90171.1"/>
    </source>
</evidence>
<feature type="compositionally biased region" description="Polar residues" evidence="2">
    <location>
        <begin position="217"/>
        <end position="228"/>
    </location>
</feature>
<dbReference type="PROSITE" id="PS50088">
    <property type="entry name" value="ANK_REPEAT"/>
    <property type="match status" value="1"/>
</dbReference>
<sequence>MDSIREQARNGTLNETTLWPYLECIDAADNNGLTPLIHAVLGGHLETVNLLLHHRAEAKKTDKRGRSALCLAASRSQASLAGRPQIIRSLLAHDAEVEAKGGPKESTPLMLVIERYGDIDLDSVRELLRSHGGNNGASLTQLNKFGETALDIAERKRCPRVVNILRQTSGRHQTSGGLAEVIRRIINLLLYLLSWFNMPLLSGSRILNGWKSPVGSQNRLQNQSLPPSQSRPYIESPPPPLSGPSSDAAQPEQPPKPPPQQAELTPPATPTPETTPEIEYQQEYQKINEYMDRNNLKRFFSMDSNLIGTIAKKAIDLRKDTTTTLGNKEKLPKMIQLAMYKPIIYCDDSGSMKQNSHHDSQIAIVERIARITTRLIPDNMGVDLRFINNKQTYDNLSEADINEKMKGITLLGSTELGHNLKNKILEPLIYEAADRGTLERPFLVFIITDGAPSAEKRERKNPFRDVVRKCRKEMLEREYPEYAVTFQISQVGGLDDAERFLDESRGDEDMKDFIYCTSDRLDVKYAELRKNEKMLEEWMLETLIEPILRWGPDYM</sequence>
<keyword evidence="4" id="KW-1185">Reference proteome</keyword>
<evidence type="ECO:0000313" key="4">
    <source>
        <dbReference type="Proteomes" id="UP000247810"/>
    </source>
</evidence>
<dbReference type="InterPro" id="IPR036770">
    <property type="entry name" value="Ankyrin_rpt-contain_sf"/>
</dbReference>
<dbReference type="Proteomes" id="UP000247810">
    <property type="component" value="Unassembled WGS sequence"/>
</dbReference>
<dbReference type="PANTHER" id="PTHR34706:SF3">
    <property type="entry name" value="ANKYRIN REPEAT PROTEIN (AFU_ORTHOLOGUE AFUA_7G06200)"/>
    <property type="match status" value="1"/>
</dbReference>
<dbReference type="Gene3D" id="1.25.40.20">
    <property type="entry name" value="Ankyrin repeat-containing domain"/>
    <property type="match status" value="1"/>
</dbReference>
<dbReference type="Pfam" id="PF12796">
    <property type="entry name" value="Ank_2"/>
    <property type="match status" value="1"/>
</dbReference>
<feature type="compositionally biased region" description="Low complexity" evidence="2">
    <location>
        <begin position="261"/>
        <end position="275"/>
    </location>
</feature>
<dbReference type="InterPro" id="IPR002110">
    <property type="entry name" value="Ankyrin_rpt"/>
</dbReference>
<feature type="region of interest" description="Disordered" evidence="2">
    <location>
        <begin position="217"/>
        <end position="275"/>
    </location>
</feature>
<dbReference type="SUPFAM" id="SSF48403">
    <property type="entry name" value="Ankyrin repeat"/>
    <property type="match status" value="1"/>
</dbReference>
<evidence type="ECO:0000256" key="2">
    <source>
        <dbReference type="SAM" id="MobiDB-lite"/>
    </source>
</evidence>
<name>A0A319CZP5_9EURO</name>
<dbReference type="OrthoDB" id="366390at2759"/>
<dbReference type="STRING" id="1448320.A0A319CZP5"/>
<organism evidence="3 4">
    <name type="scientific">Aspergillus ellipticus CBS 707.79</name>
    <dbReference type="NCBI Taxonomy" id="1448320"/>
    <lineage>
        <taxon>Eukaryota</taxon>
        <taxon>Fungi</taxon>
        <taxon>Dikarya</taxon>
        <taxon>Ascomycota</taxon>
        <taxon>Pezizomycotina</taxon>
        <taxon>Eurotiomycetes</taxon>
        <taxon>Eurotiomycetidae</taxon>
        <taxon>Eurotiales</taxon>
        <taxon>Aspergillaceae</taxon>
        <taxon>Aspergillus</taxon>
        <taxon>Aspergillus subgen. Circumdati</taxon>
    </lineage>
</organism>
<feature type="repeat" description="ANK" evidence="1">
    <location>
        <begin position="31"/>
        <end position="63"/>
    </location>
</feature>
<dbReference type="AlphaFoldDB" id="A0A319CZP5"/>
<accession>A0A319CZP5</accession>